<dbReference type="KEGG" id="rre:MCC_04915"/>
<comment type="similarity">
    <text evidence="1">Belongs to the RelB/DinJ antitoxin family.</text>
</comment>
<dbReference type="InterPro" id="IPR007337">
    <property type="entry name" value="RelB/DinJ"/>
</dbReference>
<dbReference type="GO" id="GO:0000987">
    <property type="term" value="F:cis-regulatory region sequence-specific DNA binding"/>
    <property type="evidence" value="ECO:0007669"/>
    <property type="project" value="InterPro"/>
</dbReference>
<organism evidence="3 4">
    <name type="scientific">Rickettsia rhipicephali (strain 3-7-female6-CWPP)</name>
    <dbReference type="NCBI Taxonomy" id="1105113"/>
    <lineage>
        <taxon>Bacteria</taxon>
        <taxon>Pseudomonadati</taxon>
        <taxon>Pseudomonadota</taxon>
        <taxon>Alphaproteobacteria</taxon>
        <taxon>Rickettsiales</taxon>
        <taxon>Rickettsiaceae</taxon>
        <taxon>Rickettsieae</taxon>
        <taxon>Rickettsia</taxon>
        <taxon>spotted fever group</taxon>
    </lineage>
</organism>
<sequence length="89" mass="10356">MELYYEYIRLRVSADIKIEAEEIFKQMGMTMSEAMRMFLNQCINSGGLPFKPHIKIPNEKTIKTFEDTDKQIGLTISNNTKEMFNKLGT</sequence>
<dbReference type="GO" id="GO:0044010">
    <property type="term" value="P:single-species biofilm formation"/>
    <property type="evidence" value="ECO:0007669"/>
    <property type="project" value="InterPro"/>
</dbReference>
<dbReference type="PIRSF" id="PIRSF003108">
    <property type="entry name" value="DinJ"/>
    <property type="match status" value="1"/>
</dbReference>
<dbReference type="PANTHER" id="PTHR38781:SF1">
    <property type="entry name" value="ANTITOXIN DINJ-RELATED"/>
    <property type="match status" value="1"/>
</dbReference>
<evidence type="ECO:0000313" key="3">
    <source>
        <dbReference type="EMBL" id="AFC72518.1"/>
    </source>
</evidence>
<dbReference type="Pfam" id="PF04221">
    <property type="entry name" value="RelB"/>
    <property type="match status" value="1"/>
</dbReference>
<dbReference type="GO" id="GO:0015643">
    <property type="term" value="F:toxic substance binding"/>
    <property type="evidence" value="ECO:0007669"/>
    <property type="project" value="InterPro"/>
</dbReference>
<dbReference type="GO" id="GO:0006355">
    <property type="term" value="P:regulation of DNA-templated transcription"/>
    <property type="evidence" value="ECO:0007669"/>
    <property type="project" value="InterPro"/>
</dbReference>
<evidence type="ECO:0000256" key="2">
    <source>
        <dbReference type="ARBA" id="ARBA00022649"/>
    </source>
</evidence>
<dbReference type="InterPro" id="IPR026262">
    <property type="entry name" value="DinJ"/>
</dbReference>
<accession>A0AAI8F7K1</accession>
<dbReference type="EMBL" id="CP003342">
    <property type="protein sequence ID" value="AFC72518.1"/>
    <property type="molecule type" value="Genomic_DNA"/>
</dbReference>
<dbReference type="AlphaFoldDB" id="A0AAI8F7K1"/>
<dbReference type="NCBIfam" id="TIGR02384">
    <property type="entry name" value="RelB_DinJ"/>
    <property type="match status" value="1"/>
</dbReference>
<proteinExistence type="inferred from homology"/>
<name>A0AAI8F7K1_RICR3</name>
<protein>
    <submittedName>
        <fullName evidence="3">DNA-damage-inducible protein J</fullName>
    </submittedName>
</protein>
<dbReference type="RefSeq" id="WP_014408732.1">
    <property type="nucleotide sequence ID" value="NC_017042.1"/>
</dbReference>
<dbReference type="GO" id="GO:0006351">
    <property type="term" value="P:DNA-templated transcription"/>
    <property type="evidence" value="ECO:0007669"/>
    <property type="project" value="TreeGrafter"/>
</dbReference>
<evidence type="ECO:0000256" key="1">
    <source>
        <dbReference type="ARBA" id="ARBA00010562"/>
    </source>
</evidence>
<gene>
    <name evidence="3" type="ordered locus">MCC_04915</name>
</gene>
<dbReference type="PANTHER" id="PTHR38781">
    <property type="entry name" value="ANTITOXIN DINJ-RELATED"/>
    <property type="match status" value="1"/>
</dbReference>
<dbReference type="InterPro" id="IPR013321">
    <property type="entry name" value="Arc_rbn_hlx_hlx"/>
</dbReference>
<evidence type="ECO:0000313" key="4">
    <source>
        <dbReference type="Proteomes" id="UP000008006"/>
    </source>
</evidence>
<dbReference type="Gene3D" id="1.10.1220.10">
    <property type="entry name" value="Met repressor-like"/>
    <property type="match status" value="1"/>
</dbReference>
<reference evidence="4" key="1">
    <citation type="submission" date="2012-02" db="EMBL/GenBank/DDBJ databases">
        <title>Complete genome sequence of Rickettsia rhipicephali strain 3-7-female6-CWPP.</title>
        <authorList>
            <person name="Johnson S.L."/>
            <person name="Munk A.C."/>
            <person name="Han S."/>
            <person name="Bruce D.C."/>
            <person name="Dasch G.A."/>
        </authorList>
    </citation>
    <scope>NUCLEOTIDE SEQUENCE [LARGE SCALE GENOMIC DNA]</scope>
    <source>
        <strain evidence="4">3-7-female6-CWPP</strain>
    </source>
</reference>
<keyword evidence="2" id="KW-1277">Toxin-antitoxin system</keyword>
<dbReference type="Proteomes" id="UP000008006">
    <property type="component" value="Chromosome"/>
</dbReference>
<keyword evidence="4" id="KW-1185">Reference proteome</keyword>